<feature type="domain" description="GH15-like" evidence="1">
    <location>
        <begin position="251"/>
        <end position="625"/>
    </location>
</feature>
<accession>A0ABU0WWX1</accession>
<comment type="caution">
    <text evidence="3">The sequence shown here is derived from an EMBL/GenBank/DDBJ whole genome shotgun (WGS) entry which is preliminary data.</text>
</comment>
<dbReference type="InterPro" id="IPR015220">
    <property type="entry name" value="Glucodextranase_N"/>
</dbReference>
<feature type="domain" description="Glucodextranase N-terminal" evidence="2">
    <location>
        <begin position="19"/>
        <end position="172"/>
    </location>
</feature>
<dbReference type="RefSeq" id="WP_306743906.1">
    <property type="nucleotide sequence ID" value="NZ_NSDM01000001.1"/>
</dbReference>
<evidence type="ECO:0000313" key="3">
    <source>
        <dbReference type="EMBL" id="MDQ2582829.1"/>
    </source>
</evidence>
<protein>
    <submittedName>
        <fullName evidence="3">Glucan 1,4-alpha-glucosidase</fullName>
    </submittedName>
</protein>
<dbReference type="InterPro" id="IPR014718">
    <property type="entry name" value="GH-type_carb-bd"/>
</dbReference>
<dbReference type="PANTHER" id="PTHR31616:SF0">
    <property type="entry name" value="GLUCAN 1,4-ALPHA-GLUCOSIDASE"/>
    <property type="match status" value="1"/>
</dbReference>
<dbReference type="SUPFAM" id="SSF48208">
    <property type="entry name" value="Six-hairpin glycosidases"/>
    <property type="match status" value="1"/>
</dbReference>
<organism evidence="3 4">
    <name type="scientific">Saccharothrix yanglingensis</name>
    <dbReference type="NCBI Taxonomy" id="659496"/>
    <lineage>
        <taxon>Bacteria</taxon>
        <taxon>Bacillati</taxon>
        <taxon>Actinomycetota</taxon>
        <taxon>Actinomycetes</taxon>
        <taxon>Pseudonocardiales</taxon>
        <taxon>Pseudonocardiaceae</taxon>
        <taxon>Saccharothrix</taxon>
    </lineage>
</organism>
<dbReference type="EMBL" id="NSDM01000001">
    <property type="protein sequence ID" value="MDQ2582829.1"/>
    <property type="molecule type" value="Genomic_DNA"/>
</dbReference>
<proteinExistence type="predicted"/>
<dbReference type="InterPro" id="IPR012341">
    <property type="entry name" value="6hp_glycosidase-like_sf"/>
</dbReference>
<sequence>MTPLGVTPTIAALLATALTVPGPPATYAPADKVGFGTARQAGSPVWFTLGRTGLTEVFYPDLSTPATRDLKLVVDGREAADPRTEPVGRLRFRQVFRGEGWRASFTWTTDPGRAAVLADVELHADRPVTAQVVFDPNLSRDGDDDSAVDQPDALVARDDHAAGALVSDEGITPRGSTTGNVIQTGDLRVDGVRDRRTTLSLGFGTTPREALGTARSSLAEGFARHARRYDRGWEDYLGSLARPRSADRALYDTSVLVLAATEDKRNPGAFVASPGFPWAFGFDRGIAPEFGSYALVWPRDQYQVASALLAAGDRAAADRALDFMLRVQQQPDGHLPQNTRVTGEPYWTNVQQDEQAAPMLLAHLLGRTDRSTLDGLVRAAEFMVSQPDAPFTQQERWENQSGYSPGTIAAEIAGLVCLADLLRRAGDPRAARYLGIADEWERRVEEWTVTRTGPFSAKPYYLRLTKDGEPDAGTTYNPGDNHPVEIDQRAAVDPSFLELVRLGVRPHDDPVVRNTVRVVDEQLKVGRFWHRYNGDGYGERADGGPWNIHSDGTRTYGRTWPIFAGERGEYELLAGDHRAARGRLADMATAANAGRMLPEQVWRGRGTTSATPLAWTHAQYVRLAWSIDAGAPVERPAVVACRYAGCR</sequence>
<reference evidence="3 4" key="1">
    <citation type="submission" date="2017-06" db="EMBL/GenBank/DDBJ databases">
        <title>Cultured bacterium strain Saccharothrix yanglingensis Hhs.015.</title>
        <authorList>
            <person name="Xia Y."/>
        </authorList>
    </citation>
    <scope>NUCLEOTIDE SEQUENCE [LARGE SCALE GENOMIC DNA]</scope>
    <source>
        <strain evidence="3 4">Hhs.015</strain>
    </source>
</reference>
<evidence type="ECO:0000259" key="2">
    <source>
        <dbReference type="Pfam" id="PF09137"/>
    </source>
</evidence>
<evidence type="ECO:0000259" key="1">
    <source>
        <dbReference type="Pfam" id="PF00723"/>
    </source>
</evidence>
<dbReference type="InterPro" id="IPR008928">
    <property type="entry name" value="6-hairpin_glycosidase_sf"/>
</dbReference>
<dbReference type="InterPro" id="IPR011013">
    <property type="entry name" value="Gal_mutarotase_sf_dom"/>
</dbReference>
<keyword evidence="4" id="KW-1185">Reference proteome</keyword>
<feature type="domain" description="Glucodextranase N-terminal" evidence="2">
    <location>
        <begin position="177"/>
        <end position="237"/>
    </location>
</feature>
<dbReference type="Gene3D" id="2.70.98.10">
    <property type="match status" value="2"/>
</dbReference>
<dbReference type="Proteomes" id="UP001225605">
    <property type="component" value="Unassembled WGS sequence"/>
</dbReference>
<name>A0ABU0WWX1_9PSEU</name>
<dbReference type="Pfam" id="PF09137">
    <property type="entry name" value="Glucodextran_N"/>
    <property type="match status" value="2"/>
</dbReference>
<dbReference type="SUPFAM" id="SSF74650">
    <property type="entry name" value="Galactose mutarotase-like"/>
    <property type="match status" value="1"/>
</dbReference>
<gene>
    <name evidence="3" type="ORF">CKY47_02275</name>
</gene>
<dbReference type="InterPro" id="IPR011613">
    <property type="entry name" value="GH15-like"/>
</dbReference>
<dbReference type="Gene3D" id="1.50.10.10">
    <property type="match status" value="1"/>
</dbReference>
<evidence type="ECO:0000313" key="4">
    <source>
        <dbReference type="Proteomes" id="UP001225605"/>
    </source>
</evidence>
<dbReference type="PANTHER" id="PTHR31616">
    <property type="entry name" value="TREHALASE"/>
    <property type="match status" value="1"/>
</dbReference>
<dbReference type="Pfam" id="PF00723">
    <property type="entry name" value="Glyco_hydro_15"/>
    <property type="match status" value="1"/>
</dbReference>